<dbReference type="Proteomes" id="UP001152607">
    <property type="component" value="Unassembled WGS sequence"/>
</dbReference>
<dbReference type="AlphaFoldDB" id="A0A9W4XRN9"/>
<gene>
    <name evidence="1" type="ORF">PDIGIT_LOCUS14309</name>
</gene>
<protein>
    <submittedName>
        <fullName evidence="1">Uncharacterized protein</fullName>
    </submittedName>
</protein>
<reference evidence="1" key="1">
    <citation type="submission" date="2023-01" db="EMBL/GenBank/DDBJ databases">
        <authorList>
            <person name="Van Ghelder C."/>
            <person name="Rancurel C."/>
        </authorList>
    </citation>
    <scope>NUCLEOTIDE SEQUENCE</scope>
    <source>
        <strain evidence="1">CNCM I-4278</strain>
    </source>
</reference>
<keyword evidence="2" id="KW-1185">Reference proteome</keyword>
<accession>A0A9W4XRN9</accession>
<evidence type="ECO:0000313" key="1">
    <source>
        <dbReference type="EMBL" id="CAI6341118.1"/>
    </source>
</evidence>
<proteinExistence type="predicted"/>
<organism evidence="1 2">
    <name type="scientific">Periconia digitata</name>
    <dbReference type="NCBI Taxonomy" id="1303443"/>
    <lineage>
        <taxon>Eukaryota</taxon>
        <taxon>Fungi</taxon>
        <taxon>Dikarya</taxon>
        <taxon>Ascomycota</taxon>
        <taxon>Pezizomycotina</taxon>
        <taxon>Dothideomycetes</taxon>
        <taxon>Pleosporomycetidae</taxon>
        <taxon>Pleosporales</taxon>
        <taxon>Massarineae</taxon>
        <taxon>Periconiaceae</taxon>
        <taxon>Periconia</taxon>
    </lineage>
</organism>
<comment type="caution">
    <text evidence="1">The sequence shown here is derived from an EMBL/GenBank/DDBJ whole genome shotgun (WGS) entry which is preliminary data.</text>
</comment>
<name>A0A9W4XRN9_9PLEO</name>
<dbReference type="EMBL" id="CAOQHR010000011">
    <property type="protein sequence ID" value="CAI6341118.1"/>
    <property type="molecule type" value="Genomic_DNA"/>
</dbReference>
<evidence type="ECO:0000313" key="2">
    <source>
        <dbReference type="Proteomes" id="UP001152607"/>
    </source>
</evidence>
<sequence length="192" mass="21420">MRYDAERRTAIGCRRASHDPFFCTRCRARAVSARLTGGKRLILHCSDHNTNTCCSWLSLLPRRGRILYMISCHFFLGSLLAFHISTHPASSDTSFSSCTHGARLSADKNDSKLRRSPFSQSGHRPCLPVFWNQGSGFNMVKLENVKARKSPIAAPLPLNNFTLRCNRLELGRTTLTGAQLAPCCQITPPVTR</sequence>